<keyword evidence="2" id="KW-0256">Endoplasmic reticulum</keyword>
<comment type="caution">
    <text evidence="7">The sequence shown here is derived from an EMBL/GenBank/DDBJ whole genome shotgun (WGS) entry which is preliminary data.</text>
</comment>
<gene>
    <name evidence="7" type="ORF">H1R20_g5476</name>
</gene>
<dbReference type="GO" id="GO:0005789">
    <property type="term" value="C:endoplasmic reticulum membrane"/>
    <property type="evidence" value="ECO:0007669"/>
    <property type="project" value="TreeGrafter"/>
</dbReference>
<proteinExistence type="inferred from homology"/>
<keyword evidence="8" id="KW-1185">Reference proteome</keyword>
<protein>
    <recommendedName>
        <fullName evidence="9">Vacuolar ATPase assembly integral membrane protein VMA21</fullName>
    </recommendedName>
</protein>
<sequence>MSEQQAISQLNTKASQSGVLYKLIIFSVSLGIAPLAAYYGSLNYLWKGNTIYAAILAVVAANIILVLYIITAALEGEQAQPSETKKSAAESKKDK</sequence>
<dbReference type="InterPro" id="IPR019013">
    <property type="entry name" value="Vma21"/>
</dbReference>
<dbReference type="GO" id="GO:0031410">
    <property type="term" value="C:cytoplasmic vesicle"/>
    <property type="evidence" value="ECO:0007669"/>
    <property type="project" value="UniProtKB-KW"/>
</dbReference>
<evidence type="ECO:0000256" key="6">
    <source>
        <dbReference type="SAM" id="Phobius"/>
    </source>
</evidence>
<dbReference type="AlphaFoldDB" id="A0A9W8MGY3"/>
<dbReference type="Pfam" id="PF09446">
    <property type="entry name" value="VMA21"/>
    <property type="match status" value="1"/>
</dbReference>
<evidence type="ECO:0000313" key="7">
    <source>
        <dbReference type="EMBL" id="KAJ2931565.1"/>
    </source>
</evidence>
<evidence type="ECO:0000256" key="1">
    <source>
        <dbReference type="ARBA" id="ARBA00022692"/>
    </source>
</evidence>
<feature type="non-terminal residue" evidence="7">
    <location>
        <position position="95"/>
    </location>
</feature>
<keyword evidence="5" id="KW-0968">Cytoplasmic vesicle</keyword>
<feature type="transmembrane region" description="Helical" evidence="6">
    <location>
        <begin position="20"/>
        <end position="39"/>
    </location>
</feature>
<reference evidence="7" key="1">
    <citation type="submission" date="2022-06" db="EMBL/GenBank/DDBJ databases">
        <title>Genome Sequence of Candolleomyces eurysporus.</title>
        <authorList>
            <person name="Buettner E."/>
        </authorList>
    </citation>
    <scope>NUCLEOTIDE SEQUENCE</scope>
    <source>
        <strain evidence="7">VTCC 930004</strain>
    </source>
</reference>
<keyword evidence="3 6" id="KW-1133">Transmembrane helix</keyword>
<dbReference type="Proteomes" id="UP001140091">
    <property type="component" value="Unassembled WGS sequence"/>
</dbReference>
<keyword evidence="1 6" id="KW-0812">Transmembrane</keyword>
<dbReference type="OrthoDB" id="160405at2759"/>
<evidence type="ECO:0000256" key="3">
    <source>
        <dbReference type="ARBA" id="ARBA00022989"/>
    </source>
</evidence>
<dbReference type="PANTHER" id="PTHR31792:SF3">
    <property type="entry name" value="VACUOLAR ATPASE ASSEMBLY INTEGRAL MEMBRANE PROTEIN VMA21"/>
    <property type="match status" value="1"/>
</dbReference>
<dbReference type="GO" id="GO:0070072">
    <property type="term" value="P:vacuolar proton-transporting V-type ATPase complex assembly"/>
    <property type="evidence" value="ECO:0007669"/>
    <property type="project" value="InterPro"/>
</dbReference>
<keyword evidence="4 6" id="KW-0472">Membrane</keyword>
<evidence type="ECO:0000256" key="4">
    <source>
        <dbReference type="ARBA" id="ARBA00023136"/>
    </source>
</evidence>
<dbReference type="PANTHER" id="PTHR31792">
    <property type="entry name" value="VACUOLAR ATPASE ASSEMBLY INTEGRAL MEMBRANE PROTEIN VMA21"/>
    <property type="match status" value="1"/>
</dbReference>
<evidence type="ECO:0000256" key="2">
    <source>
        <dbReference type="ARBA" id="ARBA00022824"/>
    </source>
</evidence>
<organism evidence="7 8">
    <name type="scientific">Candolleomyces eurysporus</name>
    <dbReference type="NCBI Taxonomy" id="2828524"/>
    <lineage>
        <taxon>Eukaryota</taxon>
        <taxon>Fungi</taxon>
        <taxon>Dikarya</taxon>
        <taxon>Basidiomycota</taxon>
        <taxon>Agaricomycotina</taxon>
        <taxon>Agaricomycetes</taxon>
        <taxon>Agaricomycetidae</taxon>
        <taxon>Agaricales</taxon>
        <taxon>Agaricineae</taxon>
        <taxon>Psathyrellaceae</taxon>
        <taxon>Candolleomyces</taxon>
    </lineage>
</organism>
<evidence type="ECO:0000256" key="5">
    <source>
        <dbReference type="ARBA" id="ARBA00023329"/>
    </source>
</evidence>
<dbReference type="HAMAP" id="MF_03058">
    <property type="entry name" value="VMA21"/>
    <property type="match status" value="1"/>
</dbReference>
<evidence type="ECO:0000313" key="8">
    <source>
        <dbReference type="Proteomes" id="UP001140091"/>
    </source>
</evidence>
<name>A0A9W8MGY3_9AGAR</name>
<evidence type="ECO:0008006" key="9">
    <source>
        <dbReference type="Google" id="ProtNLM"/>
    </source>
</evidence>
<dbReference type="EMBL" id="JANBPK010000806">
    <property type="protein sequence ID" value="KAJ2931565.1"/>
    <property type="molecule type" value="Genomic_DNA"/>
</dbReference>
<accession>A0A9W8MGY3</accession>
<feature type="transmembrane region" description="Helical" evidence="6">
    <location>
        <begin position="51"/>
        <end position="74"/>
    </location>
</feature>